<evidence type="ECO:0000256" key="3">
    <source>
        <dbReference type="ARBA" id="ARBA00021315"/>
    </source>
</evidence>
<dbReference type="SUPFAM" id="SSF52540">
    <property type="entry name" value="P-loop containing nucleoside triphosphate hydrolases"/>
    <property type="match status" value="1"/>
</dbReference>
<dbReference type="GO" id="GO:0009432">
    <property type="term" value="P:SOS response"/>
    <property type="evidence" value="ECO:0007669"/>
    <property type="project" value="TreeGrafter"/>
</dbReference>
<dbReference type="Gene3D" id="3.40.50.300">
    <property type="entry name" value="P-loop containing nucleotide triphosphate hydrolases"/>
    <property type="match status" value="2"/>
</dbReference>
<dbReference type="AlphaFoldDB" id="A0A381P649"/>
<dbReference type="PANTHER" id="PTHR11059">
    <property type="entry name" value="DNA REPAIR PROTEIN RECN"/>
    <property type="match status" value="1"/>
</dbReference>
<dbReference type="InterPro" id="IPR003395">
    <property type="entry name" value="RecF/RecN/SMC_N"/>
</dbReference>
<dbReference type="Pfam" id="PF02463">
    <property type="entry name" value="SMC_N"/>
    <property type="match status" value="1"/>
</dbReference>
<evidence type="ECO:0000256" key="9">
    <source>
        <dbReference type="SAM" id="MobiDB-lite"/>
    </source>
</evidence>
<gene>
    <name evidence="11" type="ORF">METZ01_LOCUS14542</name>
</gene>
<sequence>MLIELRIKDYAVIHDLTLELGSGLSALSGETGAGKSIIVGALSLLLGERAASDTVRTGAERAMVEAVFDVATYPKLGVQLDDLGIEAEDGLLILRREVAAVGRNRAWINESPTTARTVGELGRSLVDLHGQHEHQTLLRKDTQRHILDAFGEAEEDASAVEEAYEGFGGLKAKLRELQDHRRELASRVDFLRFQMRELEEADVQSGEEEALTEESGRLENSEELLGETTRIHDELYSAEGALTDKVSDLAQTLARLKGWDPALEEPHEELQGAYHALAEVGRDLSDYVGGLRHDPGRLEEVRSRLDLIHSLKRKYGPTAEDVIASRDRVRAKLDEVEDGSWDEDTLAAEVDRTRSDLIAAAARLSEKRQAAATRLEEEVETLLPDLGLPAGTFKVQMDTLPEVKSRGAESIEFLVSVNAGFPPSSLARVASGGELSRVMLTLKAILAQVDQVPTLVFDEIDAGIGGQVASLVAAKLKDVARYHQVFVVTHLPQLASQACSHLLVEKDEREGLAATAVRGLTGDARVREIARMLGGDPESETSQHHARELLAAGD</sequence>
<dbReference type="InterPro" id="IPR027417">
    <property type="entry name" value="P-loop_NTPase"/>
</dbReference>
<dbReference type="CDD" id="cd03241">
    <property type="entry name" value="ABC_RecN"/>
    <property type="match status" value="2"/>
</dbReference>
<dbReference type="PANTHER" id="PTHR11059:SF0">
    <property type="entry name" value="DNA REPAIR PROTEIN RECN"/>
    <property type="match status" value="1"/>
</dbReference>
<reference evidence="11" key="1">
    <citation type="submission" date="2018-05" db="EMBL/GenBank/DDBJ databases">
        <authorList>
            <person name="Lanie J.A."/>
            <person name="Ng W.-L."/>
            <person name="Kazmierczak K.M."/>
            <person name="Andrzejewski T.M."/>
            <person name="Davidsen T.M."/>
            <person name="Wayne K.J."/>
            <person name="Tettelin H."/>
            <person name="Glass J.I."/>
            <person name="Rusch D."/>
            <person name="Podicherti R."/>
            <person name="Tsui H.-C.T."/>
            <person name="Winkler M.E."/>
        </authorList>
    </citation>
    <scope>NUCLEOTIDE SEQUENCE</scope>
</reference>
<dbReference type="NCBIfam" id="TIGR00634">
    <property type="entry name" value="recN"/>
    <property type="match status" value="1"/>
</dbReference>
<keyword evidence="7" id="KW-0234">DNA repair</keyword>
<evidence type="ECO:0000256" key="5">
    <source>
        <dbReference type="ARBA" id="ARBA00022763"/>
    </source>
</evidence>
<keyword evidence="6" id="KW-0067">ATP-binding</keyword>
<keyword evidence="5" id="KW-0227">DNA damage</keyword>
<feature type="domain" description="RecF/RecN/SMC N-terminal" evidence="10">
    <location>
        <begin position="3"/>
        <end position="504"/>
    </location>
</feature>
<keyword evidence="4" id="KW-0547">Nucleotide-binding</keyword>
<dbReference type="EMBL" id="UINC01000821">
    <property type="protein sequence ID" value="SUZ61688.1"/>
    <property type="molecule type" value="Genomic_DNA"/>
</dbReference>
<protein>
    <recommendedName>
        <fullName evidence="3">DNA repair protein RecN</fullName>
    </recommendedName>
    <alternativeName>
        <fullName evidence="8">Recombination protein N</fullName>
    </alternativeName>
</protein>
<evidence type="ECO:0000256" key="8">
    <source>
        <dbReference type="ARBA" id="ARBA00033408"/>
    </source>
</evidence>
<name>A0A381P649_9ZZZZ</name>
<evidence type="ECO:0000256" key="4">
    <source>
        <dbReference type="ARBA" id="ARBA00022741"/>
    </source>
</evidence>
<dbReference type="GO" id="GO:0043590">
    <property type="term" value="C:bacterial nucleoid"/>
    <property type="evidence" value="ECO:0007669"/>
    <property type="project" value="TreeGrafter"/>
</dbReference>
<accession>A0A381P649</accession>
<dbReference type="FunFam" id="3.40.50.300:FF:000319">
    <property type="entry name" value="DNA repair protein RecN"/>
    <property type="match status" value="1"/>
</dbReference>
<dbReference type="GO" id="GO:0005524">
    <property type="term" value="F:ATP binding"/>
    <property type="evidence" value="ECO:0007669"/>
    <property type="project" value="UniProtKB-KW"/>
</dbReference>
<evidence type="ECO:0000256" key="1">
    <source>
        <dbReference type="ARBA" id="ARBA00003618"/>
    </source>
</evidence>
<evidence type="ECO:0000313" key="11">
    <source>
        <dbReference type="EMBL" id="SUZ61688.1"/>
    </source>
</evidence>
<comment type="similarity">
    <text evidence="2">Belongs to the RecN family.</text>
</comment>
<dbReference type="InterPro" id="IPR004604">
    <property type="entry name" value="DNA_recomb/repair_RecN"/>
</dbReference>
<feature type="compositionally biased region" description="Acidic residues" evidence="9">
    <location>
        <begin position="201"/>
        <end position="212"/>
    </location>
</feature>
<evidence type="ECO:0000256" key="2">
    <source>
        <dbReference type="ARBA" id="ARBA00009441"/>
    </source>
</evidence>
<organism evidence="11">
    <name type="scientific">marine metagenome</name>
    <dbReference type="NCBI Taxonomy" id="408172"/>
    <lineage>
        <taxon>unclassified sequences</taxon>
        <taxon>metagenomes</taxon>
        <taxon>ecological metagenomes</taxon>
    </lineage>
</organism>
<proteinExistence type="inferred from homology"/>
<evidence type="ECO:0000256" key="6">
    <source>
        <dbReference type="ARBA" id="ARBA00022840"/>
    </source>
</evidence>
<evidence type="ECO:0000259" key="10">
    <source>
        <dbReference type="Pfam" id="PF02463"/>
    </source>
</evidence>
<feature type="region of interest" description="Disordered" evidence="9">
    <location>
        <begin position="201"/>
        <end position="221"/>
    </location>
</feature>
<dbReference type="GO" id="GO:0006310">
    <property type="term" value="P:DNA recombination"/>
    <property type="evidence" value="ECO:0007669"/>
    <property type="project" value="InterPro"/>
</dbReference>
<dbReference type="PIRSF" id="PIRSF003128">
    <property type="entry name" value="RecN"/>
    <property type="match status" value="1"/>
</dbReference>
<comment type="function">
    <text evidence="1">May be involved in recombinational repair of damaged DNA.</text>
</comment>
<evidence type="ECO:0000256" key="7">
    <source>
        <dbReference type="ARBA" id="ARBA00023204"/>
    </source>
</evidence>
<dbReference type="GO" id="GO:0006281">
    <property type="term" value="P:DNA repair"/>
    <property type="evidence" value="ECO:0007669"/>
    <property type="project" value="UniProtKB-KW"/>
</dbReference>